<dbReference type="InterPro" id="IPR024932">
    <property type="entry name" value="ApbE"/>
</dbReference>
<dbReference type="EMBL" id="CP132932">
    <property type="protein sequence ID" value="XCB27584.1"/>
    <property type="molecule type" value="Genomic_DNA"/>
</dbReference>
<dbReference type="PANTHER" id="PTHR30040:SF2">
    <property type="entry name" value="FAD:PROTEIN FMN TRANSFERASE"/>
    <property type="match status" value="1"/>
</dbReference>
<keyword evidence="5 10" id="KW-0479">Metal-binding</keyword>
<feature type="signal peptide" evidence="12">
    <location>
        <begin position="1"/>
        <end position="24"/>
    </location>
</feature>
<evidence type="ECO:0000256" key="2">
    <source>
        <dbReference type="ARBA" id="ARBA00016337"/>
    </source>
</evidence>
<accession>A0AAU7ZF12</accession>
<feature type="chain" id="PRO_5043347191" description="FAD:protein FMN transferase" evidence="12">
    <location>
        <begin position="25"/>
        <end position="355"/>
    </location>
</feature>
<dbReference type="AlphaFoldDB" id="A0AAU7ZF12"/>
<proteinExistence type="inferred from homology"/>
<dbReference type="PIRSF" id="PIRSF006268">
    <property type="entry name" value="ApbE"/>
    <property type="match status" value="1"/>
</dbReference>
<dbReference type="EC" id="2.7.1.180" evidence="1 10"/>
<feature type="binding site" evidence="11">
    <location>
        <position position="298"/>
    </location>
    <ligand>
        <name>Mg(2+)</name>
        <dbReference type="ChEBI" id="CHEBI:18420"/>
    </ligand>
</feature>
<dbReference type="RefSeq" id="WP_353069703.1">
    <property type="nucleotide sequence ID" value="NZ_CP132932.1"/>
</dbReference>
<reference evidence="13" key="1">
    <citation type="submission" date="2023-08" db="EMBL/GenBank/DDBJ databases">
        <authorList>
            <person name="Messyasz A."/>
            <person name="Mannisto M.K."/>
            <person name="Kerkhof L.J."/>
            <person name="Haggblom M."/>
        </authorList>
    </citation>
    <scope>NUCLEOTIDE SEQUENCE</scope>
    <source>
        <strain evidence="13">M8UP23</strain>
    </source>
</reference>
<organism evidence="13">
    <name type="scientific">Tunturiibacter empetritectus</name>
    <dbReference type="NCBI Taxonomy" id="3069691"/>
    <lineage>
        <taxon>Bacteria</taxon>
        <taxon>Pseudomonadati</taxon>
        <taxon>Acidobacteriota</taxon>
        <taxon>Terriglobia</taxon>
        <taxon>Terriglobales</taxon>
        <taxon>Acidobacteriaceae</taxon>
        <taxon>Tunturiibacter</taxon>
    </lineage>
</organism>
<keyword evidence="3 10" id="KW-0285">Flavoprotein</keyword>
<dbReference type="Gene3D" id="3.10.520.10">
    <property type="entry name" value="ApbE-like domains"/>
    <property type="match status" value="1"/>
</dbReference>
<gene>
    <name evidence="13" type="ORF">RBB75_04515</name>
</gene>
<evidence type="ECO:0000256" key="3">
    <source>
        <dbReference type="ARBA" id="ARBA00022630"/>
    </source>
</evidence>
<dbReference type="Pfam" id="PF02424">
    <property type="entry name" value="ApbE"/>
    <property type="match status" value="1"/>
</dbReference>
<dbReference type="InterPro" id="IPR003374">
    <property type="entry name" value="ApbE-like_sf"/>
</dbReference>
<dbReference type="SUPFAM" id="SSF143631">
    <property type="entry name" value="ApbE-like"/>
    <property type="match status" value="1"/>
</dbReference>
<dbReference type="KEGG" id="temp:RBB75_04515"/>
<feature type="binding site" evidence="11">
    <location>
        <position position="181"/>
    </location>
    <ligand>
        <name>Mg(2+)</name>
        <dbReference type="ChEBI" id="CHEBI:18420"/>
    </ligand>
</feature>
<reference evidence="13" key="2">
    <citation type="journal article" date="2024" name="Environ. Microbiol.">
        <title>Genome analysis and description of Tunturibacter gen. nov. expands the diversity of Terriglobia in tundra soils.</title>
        <authorList>
            <person name="Messyasz A."/>
            <person name="Mannisto M.K."/>
            <person name="Kerkhof L.J."/>
            <person name="Haggblom M.M."/>
        </authorList>
    </citation>
    <scope>NUCLEOTIDE SEQUENCE</scope>
    <source>
        <strain evidence="13">M8UP23</strain>
    </source>
</reference>
<feature type="binding site" evidence="11">
    <location>
        <position position="294"/>
    </location>
    <ligand>
        <name>Mg(2+)</name>
        <dbReference type="ChEBI" id="CHEBI:18420"/>
    </ligand>
</feature>
<evidence type="ECO:0000256" key="8">
    <source>
        <dbReference type="ARBA" id="ARBA00031306"/>
    </source>
</evidence>
<evidence type="ECO:0000256" key="10">
    <source>
        <dbReference type="PIRNR" id="PIRNR006268"/>
    </source>
</evidence>
<evidence type="ECO:0000256" key="4">
    <source>
        <dbReference type="ARBA" id="ARBA00022679"/>
    </source>
</evidence>
<keyword evidence="4 10" id="KW-0808">Transferase</keyword>
<name>A0AAU7ZF12_9BACT</name>
<comment type="similarity">
    <text evidence="10">Belongs to the ApbE family.</text>
</comment>
<evidence type="ECO:0000256" key="9">
    <source>
        <dbReference type="ARBA" id="ARBA00048540"/>
    </source>
</evidence>
<evidence type="ECO:0000256" key="5">
    <source>
        <dbReference type="ARBA" id="ARBA00022723"/>
    </source>
</evidence>
<evidence type="ECO:0000256" key="11">
    <source>
        <dbReference type="PIRSR" id="PIRSR006268-2"/>
    </source>
</evidence>
<keyword evidence="12" id="KW-0732">Signal</keyword>
<dbReference type="GO" id="GO:0046872">
    <property type="term" value="F:metal ion binding"/>
    <property type="evidence" value="ECO:0007669"/>
    <property type="project" value="UniProtKB-UniRule"/>
</dbReference>
<evidence type="ECO:0000313" key="13">
    <source>
        <dbReference type="EMBL" id="XCB27584.1"/>
    </source>
</evidence>
<dbReference type="GO" id="GO:0016740">
    <property type="term" value="F:transferase activity"/>
    <property type="evidence" value="ECO:0007669"/>
    <property type="project" value="UniProtKB-UniRule"/>
</dbReference>
<dbReference type="PANTHER" id="PTHR30040">
    <property type="entry name" value="THIAMINE BIOSYNTHESIS LIPOPROTEIN APBE"/>
    <property type="match status" value="1"/>
</dbReference>
<evidence type="ECO:0000256" key="7">
    <source>
        <dbReference type="ARBA" id="ARBA00022842"/>
    </source>
</evidence>
<protein>
    <recommendedName>
        <fullName evidence="2 10">FAD:protein FMN transferase</fullName>
        <ecNumber evidence="1 10">2.7.1.180</ecNumber>
    </recommendedName>
    <alternativeName>
        <fullName evidence="8 10">Flavin transferase</fullName>
    </alternativeName>
</protein>
<evidence type="ECO:0000256" key="1">
    <source>
        <dbReference type="ARBA" id="ARBA00011955"/>
    </source>
</evidence>
<comment type="cofactor">
    <cofactor evidence="11">
        <name>Mg(2+)</name>
        <dbReference type="ChEBI" id="CHEBI:18420"/>
    </cofactor>
    <cofactor evidence="11">
        <name>Mn(2+)</name>
        <dbReference type="ChEBI" id="CHEBI:29035"/>
    </cofactor>
    <text evidence="11">Magnesium. Can also use manganese.</text>
</comment>
<keyword evidence="7 10" id="KW-0460">Magnesium</keyword>
<sequence length="355" mass="38024">MRAFQQWSLIAEIALLFGAASVVAQPTTSPEALYTESRPAMGTVFTIKCYMPDRESADEVMDAAFEEINRLEALLSNYQPSSELSRISRESGNGPVVTDPETFGFLAKSFDWSDRSHGAFDITVGPLLRAWGFKARNGHVPAQAEQKLLRDQVGWDKVKLDPATDSVRFTTHNPMELDPGSIGKGFAVDSVVALLRESGVHAAFLSAGGSTLYGLGAPPGKAGWPVEVPDPRTAGSIAATFFLHDTSLSTGACTEKFFIQNGHRYCHIFDPRTLMPVEGVLQSTVIAPSATDSDALSTVVFVLPPAQTREVLRGLQGTQAILFLSAPGAPTCIVFGAPDSACDAHMPATRKGVRP</sequence>
<comment type="catalytic activity">
    <reaction evidence="9 10">
        <text>L-threonyl-[protein] + FAD = FMN-L-threonyl-[protein] + AMP + H(+)</text>
        <dbReference type="Rhea" id="RHEA:36847"/>
        <dbReference type="Rhea" id="RHEA-COMP:11060"/>
        <dbReference type="Rhea" id="RHEA-COMP:11061"/>
        <dbReference type="ChEBI" id="CHEBI:15378"/>
        <dbReference type="ChEBI" id="CHEBI:30013"/>
        <dbReference type="ChEBI" id="CHEBI:57692"/>
        <dbReference type="ChEBI" id="CHEBI:74257"/>
        <dbReference type="ChEBI" id="CHEBI:456215"/>
        <dbReference type="EC" id="2.7.1.180"/>
    </reaction>
</comment>
<keyword evidence="6 10" id="KW-0274">FAD</keyword>
<evidence type="ECO:0000256" key="6">
    <source>
        <dbReference type="ARBA" id="ARBA00022827"/>
    </source>
</evidence>
<evidence type="ECO:0000256" key="12">
    <source>
        <dbReference type="SAM" id="SignalP"/>
    </source>
</evidence>